<evidence type="ECO:0000256" key="6">
    <source>
        <dbReference type="ARBA" id="ARBA00023136"/>
    </source>
</evidence>
<feature type="transmembrane region" description="Helical" evidence="7">
    <location>
        <begin position="24"/>
        <end position="53"/>
    </location>
</feature>
<comment type="subcellular location">
    <subcellularLocation>
        <location evidence="1 7">Cell membrane</location>
        <topology evidence="1 7">Multi-pass membrane protein</topology>
    </subcellularLocation>
</comment>
<dbReference type="InterPro" id="IPR000515">
    <property type="entry name" value="MetI-like"/>
</dbReference>
<gene>
    <name evidence="9" type="ORF">KMZ68_25720</name>
</gene>
<feature type="transmembrane region" description="Helical" evidence="7">
    <location>
        <begin position="271"/>
        <end position="293"/>
    </location>
</feature>
<evidence type="ECO:0000313" key="10">
    <source>
        <dbReference type="Proteomes" id="UP000680805"/>
    </source>
</evidence>
<organism evidence="9 10">
    <name type="scientific">Bradyrhizobium sediminis</name>
    <dbReference type="NCBI Taxonomy" id="2840469"/>
    <lineage>
        <taxon>Bacteria</taxon>
        <taxon>Pseudomonadati</taxon>
        <taxon>Pseudomonadota</taxon>
        <taxon>Alphaproteobacteria</taxon>
        <taxon>Hyphomicrobiales</taxon>
        <taxon>Nitrobacteraceae</taxon>
        <taxon>Bradyrhizobium</taxon>
    </lineage>
</organism>
<dbReference type="EMBL" id="CP076135">
    <property type="protein sequence ID" value="QWG18288.1"/>
    <property type="molecule type" value="Genomic_DNA"/>
</dbReference>
<evidence type="ECO:0000256" key="5">
    <source>
        <dbReference type="ARBA" id="ARBA00022989"/>
    </source>
</evidence>
<dbReference type="AlphaFoldDB" id="A0A975NN76"/>
<evidence type="ECO:0000256" key="3">
    <source>
        <dbReference type="ARBA" id="ARBA00022475"/>
    </source>
</evidence>
<accession>A0A975NN76</accession>
<dbReference type="PROSITE" id="PS50928">
    <property type="entry name" value="ABC_TM1"/>
    <property type="match status" value="1"/>
</dbReference>
<name>A0A975NN76_9BRAD</name>
<dbReference type="Pfam" id="PF00528">
    <property type="entry name" value="BPD_transp_1"/>
    <property type="match status" value="1"/>
</dbReference>
<proteinExistence type="inferred from homology"/>
<dbReference type="InterPro" id="IPR035906">
    <property type="entry name" value="MetI-like_sf"/>
</dbReference>
<dbReference type="Proteomes" id="UP000680805">
    <property type="component" value="Chromosome"/>
</dbReference>
<feature type="domain" description="ABC transmembrane type-1" evidence="8">
    <location>
        <begin position="84"/>
        <end position="297"/>
    </location>
</feature>
<dbReference type="SUPFAM" id="SSF160964">
    <property type="entry name" value="MalF N-terminal region-like"/>
    <property type="match status" value="1"/>
</dbReference>
<feature type="transmembrane region" description="Helical" evidence="7">
    <location>
        <begin position="122"/>
        <end position="142"/>
    </location>
</feature>
<feature type="transmembrane region" description="Helical" evidence="7">
    <location>
        <begin position="169"/>
        <end position="192"/>
    </location>
</feature>
<feature type="transmembrane region" description="Helical" evidence="7">
    <location>
        <begin position="88"/>
        <end position="110"/>
    </location>
</feature>
<keyword evidence="4 7" id="KW-0812">Transmembrane</keyword>
<dbReference type="CDD" id="cd06261">
    <property type="entry name" value="TM_PBP2"/>
    <property type="match status" value="1"/>
</dbReference>
<dbReference type="GO" id="GO:0055085">
    <property type="term" value="P:transmembrane transport"/>
    <property type="evidence" value="ECO:0007669"/>
    <property type="project" value="InterPro"/>
</dbReference>
<keyword evidence="6 7" id="KW-0472">Membrane</keyword>
<evidence type="ECO:0000256" key="7">
    <source>
        <dbReference type="RuleBase" id="RU363032"/>
    </source>
</evidence>
<evidence type="ECO:0000313" key="9">
    <source>
        <dbReference type="EMBL" id="QWG18288.1"/>
    </source>
</evidence>
<evidence type="ECO:0000256" key="1">
    <source>
        <dbReference type="ARBA" id="ARBA00004651"/>
    </source>
</evidence>
<keyword evidence="5 7" id="KW-1133">Transmembrane helix</keyword>
<evidence type="ECO:0000256" key="2">
    <source>
        <dbReference type="ARBA" id="ARBA00022448"/>
    </source>
</evidence>
<comment type="similarity">
    <text evidence="7">Belongs to the binding-protein-dependent transport system permease family.</text>
</comment>
<dbReference type="Gene3D" id="1.10.3720.10">
    <property type="entry name" value="MetI-like"/>
    <property type="match status" value="1"/>
</dbReference>
<sequence>MHSLAIAPPTRTRAVSRAKRDRRWAAVSMVLPASILLVCLIIVPLIAVVVIAFTNWQMGSSRIAFVGLSNFIELLSDRQFQTALFNTLIYVATVAPLTVGIGLAVALLIAGSRIGQNFYRTIYFLPTIATLAAAAVAWQMLLHPTSGLFNQMLRAIDVSGPNWLKDSNWALPTLAMIGVWERIGFNTIFYMAALRDVPQSLMDAAKIDGAGGSWDRFWLVVWPQLGPMTLFLVITAGIHAFQAFETVAILTQGGPQKSTQLLLYTIYQEGFVFFRTSYAATVTVAFLLILLVFSATQFRYVSRRVHYT</sequence>
<dbReference type="RefSeq" id="WP_215613879.1">
    <property type="nucleotide sequence ID" value="NZ_CP076135.1"/>
</dbReference>
<dbReference type="GO" id="GO:0005886">
    <property type="term" value="C:plasma membrane"/>
    <property type="evidence" value="ECO:0007669"/>
    <property type="project" value="UniProtKB-SubCell"/>
</dbReference>
<evidence type="ECO:0000259" key="8">
    <source>
        <dbReference type="PROSITE" id="PS50928"/>
    </source>
</evidence>
<dbReference type="InterPro" id="IPR051393">
    <property type="entry name" value="ABC_transporter_permease"/>
</dbReference>
<evidence type="ECO:0000256" key="4">
    <source>
        <dbReference type="ARBA" id="ARBA00022692"/>
    </source>
</evidence>
<dbReference type="SUPFAM" id="SSF161098">
    <property type="entry name" value="MetI-like"/>
    <property type="match status" value="1"/>
</dbReference>
<dbReference type="PANTHER" id="PTHR30193">
    <property type="entry name" value="ABC TRANSPORTER PERMEASE PROTEIN"/>
    <property type="match status" value="1"/>
</dbReference>
<dbReference type="KEGG" id="bsei:KMZ68_25720"/>
<keyword evidence="3" id="KW-1003">Cell membrane</keyword>
<dbReference type="PANTHER" id="PTHR30193:SF37">
    <property type="entry name" value="INNER MEMBRANE ABC TRANSPORTER PERMEASE PROTEIN YCJO"/>
    <property type="match status" value="1"/>
</dbReference>
<reference evidence="9" key="1">
    <citation type="submission" date="2021-06" db="EMBL/GenBank/DDBJ databases">
        <title>Bradyrhizobium sp. S2-11-2 Genome sequencing.</title>
        <authorList>
            <person name="Jin L."/>
        </authorList>
    </citation>
    <scope>NUCLEOTIDE SEQUENCE</scope>
    <source>
        <strain evidence="9">S2-11-2</strain>
    </source>
</reference>
<keyword evidence="2 7" id="KW-0813">Transport</keyword>
<protein>
    <submittedName>
        <fullName evidence="9">Sugar ABC transporter permease</fullName>
    </submittedName>
</protein>